<gene>
    <name evidence="2" type="ORF">H8730_07710</name>
</gene>
<dbReference type="InterPro" id="IPR053154">
    <property type="entry name" value="c-di-AMP_regulator"/>
</dbReference>
<dbReference type="RefSeq" id="WP_249289631.1">
    <property type="nucleotide sequence ID" value="NZ_JACRSQ010000009.1"/>
</dbReference>
<dbReference type="InterPro" id="IPR012505">
    <property type="entry name" value="YbbR"/>
</dbReference>
<keyword evidence="1" id="KW-0472">Membrane</keyword>
<keyword evidence="1" id="KW-1133">Transmembrane helix</keyword>
<keyword evidence="1" id="KW-0812">Transmembrane</keyword>
<reference evidence="2" key="1">
    <citation type="submission" date="2020-08" db="EMBL/GenBank/DDBJ databases">
        <title>Genome public.</title>
        <authorList>
            <person name="Liu C."/>
            <person name="Sun Q."/>
        </authorList>
    </citation>
    <scope>NUCLEOTIDE SEQUENCE</scope>
    <source>
        <strain evidence="2">NSJ-32</strain>
    </source>
</reference>
<proteinExistence type="predicted"/>
<dbReference type="Gene3D" id="2.170.120.40">
    <property type="entry name" value="YbbR-like domain"/>
    <property type="match status" value="2"/>
</dbReference>
<keyword evidence="3" id="KW-1185">Reference proteome</keyword>
<protein>
    <recommendedName>
        <fullName evidence="4">YbbR-like protein</fullName>
    </recommendedName>
</protein>
<organism evidence="2 3">
    <name type="scientific">Bianquea renquensis</name>
    <dbReference type="NCBI Taxonomy" id="2763661"/>
    <lineage>
        <taxon>Bacteria</taxon>
        <taxon>Bacillati</taxon>
        <taxon>Bacillota</taxon>
        <taxon>Clostridia</taxon>
        <taxon>Eubacteriales</taxon>
        <taxon>Bianqueaceae</taxon>
        <taxon>Bianquea</taxon>
    </lineage>
</organism>
<comment type="caution">
    <text evidence="2">The sequence shown here is derived from an EMBL/GenBank/DDBJ whole genome shotgun (WGS) entry which is preliminary data.</text>
</comment>
<dbReference type="Gene3D" id="2.170.120.30">
    <property type="match status" value="2"/>
</dbReference>
<evidence type="ECO:0000313" key="3">
    <source>
        <dbReference type="Proteomes" id="UP000657006"/>
    </source>
</evidence>
<sequence length="440" mass="48361">MKKEILEFFTRNWIWKLIAIVCATLAWFLYINLEDPIIKRAFTVKVEILNEQEAESNNDQTIEYDPSDFTVAVWVRGRRSELDDFKSSYITATADFKNIQPGKSQVNIQYSLNAGKAGTFELVDNQNVHTIEVKVESNITVNLPLEYEIEGTPAEGYVRLEDDSTVYASPDVISIYGAESKVNAVETAKVIVNIDGATASMPAKGEVLLLDKDGNTIPRDSFKLVSANLASVYVSIYKTKTISIISNITGDTPDGYVYMNDAGLSQKQVTVYGSEVDVAKIDRIVLPEVKLDTCTSNFEQEYDLEAMLEEATEGTVHLYNPESTTVKLTFTVKKKEVANLTLPRDQIEIVGLSSLYEASIPADSVNISITGLQEDLEAVEVADLKGKIDVSALLEGLQSVKLEVTGLPEGVTIYGSEPVVSVQMSLIQPETGSSVPIPDL</sequence>
<dbReference type="Proteomes" id="UP000657006">
    <property type="component" value="Unassembled WGS sequence"/>
</dbReference>
<name>A0A926DTG1_9FIRM</name>
<accession>A0A926DTG1</accession>
<dbReference type="EMBL" id="JACRSQ010000009">
    <property type="protein sequence ID" value="MBC8543427.1"/>
    <property type="molecule type" value="Genomic_DNA"/>
</dbReference>
<evidence type="ECO:0000313" key="2">
    <source>
        <dbReference type="EMBL" id="MBC8543427.1"/>
    </source>
</evidence>
<feature type="transmembrane region" description="Helical" evidence="1">
    <location>
        <begin position="12"/>
        <end position="30"/>
    </location>
</feature>
<dbReference type="Pfam" id="PF07949">
    <property type="entry name" value="YbbR"/>
    <property type="match status" value="2"/>
</dbReference>
<evidence type="ECO:0000256" key="1">
    <source>
        <dbReference type="SAM" id="Phobius"/>
    </source>
</evidence>
<dbReference type="PANTHER" id="PTHR37804:SF1">
    <property type="entry name" value="CDAA REGULATORY PROTEIN CDAR"/>
    <property type="match status" value="1"/>
</dbReference>
<dbReference type="PANTHER" id="PTHR37804">
    <property type="entry name" value="CDAA REGULATORY PROTEIN CDAR"/>
    <property type="match status" value="1"/>
</dbReference>
<evidence type="ECO:0008006" key="4">
    <source>
        <dbReference type="Google" id="ProtNLM"/>
    </source>
</evidence>
<dbReference type="AlphaFoldDB" id="A0A926DTG1"/>